<dbReference type="InterPro" id="IPR017972">
    <property type="entry name" value="Cyt_P450_CS"/>
</dbReference>
<dbReference type="Pfam" id="PF00067">
    <property type="entry name" value="p450"/>
    <property type="match status" value="1"/>
</dbReference>
<evidence type="ECO:0000256" key="3">
    <source>
        <dbReference type="ARBA" id="ARBA00022617"/>
    </source>
</evidence>
<reference evidence="8 9" key="1">
    <citation type="submission" date="2023-01" db="EMBL/GenBank/DDBJ databases">
        <title>Analysis of 21 Apiospora genomes using comparative genomics revels a genus with tremendous synthesis potential of carbohydrate active enzymes and secondary metabolites.</title>
        <authorList>
            <person name="Sorensen T."/>
        </authorList>
    </citation>
    <scope>NUCLEOTIDE SEQUENCE [LARGE SCALE GENOMIC DNA]</scope>
    <source>
        <strain evidence="8 9">CBS 114990</strain>
    </source>
</reference>
<gene>
    <name evidence="8" type="ORF">PG997_014659</name>
</gene>
<keyword evidence="7" id="KW-0812">Transmembrane</keyword>
<evidence type="ECO:0000313" key="9">
    <source>
        <dbReference type="Proteomes" id="UP001433268"/>
    </source>
</evidence>
<dbReference type="SUPFAM" id="SSF48264">
    <property type="entry name" value="Cytochrome P450"/>
    <property type="match status" value="1"/>
</dbReference>
<accession>A0ABR1UUI2</accession>
<sequence length="507" mass="57022">MADAIHQFRDRMLSSPLEMAGTTMAVSFALAVVYLVSLVLYNLLLHPLRKFPGPKLWAATRIPYTRNQLSGVSQKRMLALHLQYGPIVRVAPEIISINHPDGMKQVRGHRHAGQPEHGKDPLHVAANAGNIIGADRDKHARFRRILAHVFSAQAMYEQEPLIKIYIDKLFAGLKRECAGQTKVVDILKWYNWTTFDIIGDLSFGAPFGSLDTNAYHPWVSNIFGSIKNLSFGVNANRYPFVAPILQRLVPAEVRTKWAEHRDLSMRSLRKRLDTDTDRPDFVDKMLHARGTKAGEMTFEEMASTCSLLIIAGSETTATLLSGATYQLATHPETLAKLTAEVRAAFPTEDDISIAGTSNLPYLLAVLDESLRIYPPVPGGSPRKIAKGGDTIIDHFVPEDTVVEIWQWAVYNNPGWITEPKSFVPERWLGDPRFKTDRLDAVQPFSLGPRNCIGKNLAYAEMRMILARIIWNFDLSIAPQSSNWVEDNKVYFLWEKPPLEVALTPRKF</sequence>
<dbReference type="PRINTS" id="PR00385">
    <property type="entry name" value="P450"/>
</dbReference>
<dbReference type="Gene3D" id="1.10.630.10">
    <property type="entry name" value="Cytochrome P450"/>
    <property type="match status" value="1"/>
</dbReference>
<dbReference type="PANTHER" id="PTHR24305:SF210">
    <property type="entry name" value="CYTOCHROME P450 MONOOXYGENASE ASQL-RELATED"/>
    <property type="match status" value="1"/>
</dbReference>
<keyword evidence="4 6" id="KW-0479">Metal-binding</keyword>
<proteinExistence type="inferred from homology"/>
<dbReference type="GeneID" id="92052033"/>
<keyword evidence="7" id="KW-1133">Transmembrane helix</keyword>
<evidence type="ECO:0000256" key="7">
    <source>
        <dbReference type="SAM" id="Phobius"/>
    </source>
</evidence>
<keyword evidence="5 6" id="KW-0408">Iron</keyword>
<evidence type="ECO:0000256" key="4">
    <source>
        <dbReference type="ARBA" id="ARBA00022723"/>
    </source>
</evidence>
<dbReference type="PROSITE" id="PS00086">
    <property type="entry name" value="CYTOCHROME_P450"/>
    <property type="match status" value="1"/>
</dbReference>
<keyword evidence="7" id="KW-0472">Membrane</keyword>
<dbReference type="Proteomes" id="UP001433268">
    <property type="component" value="Unassembled WGS sequence"/>
</dbReference>
<protein>
    <submittedName>
        <fullName evidence="8">Trichothecene C-15 hydroxylase</fullName>
    </submittedName>
</protein>
<dbReference type="RefSeq" id="XP_066661161.1">
    <property type="nucleotide sequence ID" value="XM_066818973.1"/>
</dbReference>
<organism evidence="8 9">
    <name type="scientific">Apiospora hydei</name>
    <dbReference type="NCBI Taxonomy" id="1337664"/>
    <lineage>
        <taxon>Eukaryota</taxon>
        <taxon>Fungi</taxon>
        <taxon>Dikarya</taxon>
        <taxon>Ascomycota</taxon>
        <taxon>Pezizomycotina</taxon>
        <taxon>Sordariomycetes</taxon>
        <taxon>Xylariomycetidae</taxon>
        <taxon>Amphisphaeriales</taxon>
        <taxon>Apiosporaceae</taxon>
        <taxon>Apiospora</taxon>
    </lineage>
</organism>
<comment type="similarity">
    <text evidence="2 6">Belongs to the cytochrome P450 family.</text>
</comment>
<dbReference type="CDD" id="cd11058">
    <property type="entry name" value="CYP60B-like"/>
    <property type="match status" value="1"/>
</dbReference>
<dbReference type="InterPro" id="IPR036396">
    <property type="entry name" value="Cyt_P450_sf"/>
</dbReference>
<dbReference type="InterPro" id="IPR001128">
    <property type="entry name" value="Cyt_P450"/>
</dbReference>
<dbReference type="PANTHER" id="PTHR24305">
    <property type="entry name" value="CYTOCHROME P450"/>
    <property type="match status" value="1"/>
</dbReference>
<keyword evidence="6" id="KW-0560">Oxidoreductase</keyword>
<keyword evidence="9" id="KW-1185">Reference proteome</keyword>
<name>A0ABR1UUI2_9PEZI</name>
<keyword evidence="6" id="KW-0503">Monooxygenase</keyword>
<evidence type="ECO:0000256" key="2">
    <source>
        <dbReference type="ARBA" id="ARBA00010617"/>
    </source>
</evidence>
<comment type="cofactor">
    <cofactor evidence="1">
        <name>heme</name>
        <dbReference type="ChEBI" id="CHEBI:30413"/>
    </cofactor>
</comment>
<comment type="caution">
    <text evidence="8">The sequence shown here is derived from an EMBL/GenBank/DDBJ whole genome shotgun (WGS) entry which is preliminary data.</text>
</comment>
<evidence type="ECO:0000256" key="5">
    <source>
        <dbReference type="ARBA" id="ARBA00023004"/>
    </source>
</evidence>
<evidence type="ECO:0000256" key="1">
    <source>
        <dbReference type="ARBA" id="ARBA00001971"/>
    </source>
</evidence>
<keyword evidence="3 6" id="KW-0349">Heme</keyword>
<dbReference type="InterPro" id="IPR050121">
    <property type="entry name" value="Cytochrome_P450_monoxygenase"/>
</dbReference>
<dbReference type="PRINTS" id="PR00463">
    <property type="entry name" value="EP450I"/>
</dbReference>
<feature type="transmembrane region" description="Helical" evidence="7">
    <location>
        <begin position="20"/>
        <end position="45"/>
    </location>
</feature>
<evidence type="ECO:0000256" key="6">
    <source>
        <dbReference type="RuleBase" id="RU000461"/>
    </source>
</evidence>
<evidence type="ECO:0000313" key="8">
    <source>
        <dbReference type="EMBL" id="KAK8062562.1"/>
    </source>
</evidence>
<dbReference type="EMBL" id="JAQQWN010000010">
    <property type="protein sequence ID" value="KAK8062562.1"/>
    <property type="molecule type" value="Genomic_DNA"/>
</dbReference>
<dbReference type="InterPro" id="IPR002401">
    <property type="entry name" value="Cyt_P450_E_grp-I"/>
</dbReference>